<feature type="compositionally biased region" description="Acidic residues" evidence="10">
    <location>
        <begin position="2248"/>
        <end position="2263"/>
    </location>
</feature>
<feature type="domain" description="C2H2-type" evidence="11">
    <location>
        <begin position="503"/>
        <end position="530"/>
    </location>
</feature>
<evidence type="ECO:0000256" key="6">
    <source>
        <dbReference type="ARBA" id="ARBA00023015"/>
    </source>
</evidence>
<feature type="domain" description="C2H2-type" evidence="11">
    <location>
        <begin position="1157"/>
        <end position="1185"/>
    </location>
</feature>
<feature type="compositionally biased region" description="Basic and acidic residues" evidence="10">
    <location>
        <begin position="1850"/>
        <end position="1860"/>
    </location>
</feature>
<reference evidence="14" key="1">
    <citation type="submission" date="2025-08" db="UniProtKB">
        <authorList>
            <consortium name="RefSeq"/>
        </authorList>
    </citation>
    <scope>IDENTIFICATION</scope>
    <source>
        <tissue evidence="14">Testes</tissue>
    </source>
</reference>
<feature type="domain" description="C2H2-type" evidence="11">
    <location>
        <begin position="1186"/>
        <end position="1214"/>
    </location>
</feature>
<gene>
    <name evidence="14" type="primary">LOC100378993</name>
</gene>
<feature type="region of interest" description="Disordered" evidence="10">
    <location>
        <begin position="1080"/>
        <end position="1113"/>
    </location>
</feature>
<feature type="region of interest" description="Disordered" evidence="10">
    <location>
        <begin position="607"/>
        <end position="646"/>
    </location>
</feature>
<dbReference type="PROSITE" id="PS00028">
    <property type="entry name" value="ZINC_FINGER_C2H2_1"/>
    <property type="match status" value="8"/>
</dbReference>
<keyword evidence="4 9" id="KW-0863">Zinc-finger</keyword>
<evidence type="ECO:0000259" key="11">
    <source>
        <dbReference type="PROSITE" id="PS50157"/>
    </source>
</evidence>
<feature type="domain" description="C2H2-type" evidence="11">
    <location>
        <begin position="1426"/>
        <end position="1453"/>
    </location>
</feature>
<evidence type="ECO:0000313" key="13">
    <source>
        <dbReference type="Proteomes" id="UP000694865"/>
    </source>
</evidence>
<feature type="compositionally biased region" description="Polar residues" evidence="10">
    <location>
        <begin position="1080"/>
        <end position="1109"/>
    </location>
</feature>
<dbReference type="Pfam" id="PF00096">
    <property type="entry name" value="zf-C2H2"/>
    <property type="match status" value="3"/>
</dbReference>
<dbReference type="InterPro" id="IPR013087">
    <property type="entry name" value="Znf_C2H2_type"/>
</dbReference>
<feature type="compositionally biased region" description="Basic and acidic residues" evidence="10">
    <location>
        <begin position="2277"/>
        <end position="2287"/>
    </location>
</feature>
<comment type="subcellular location">
    <subcellularLocation>
        <location evidence="1">Nucleus</location>
    </subcellularLocation>
</comment>
<keyword evidence="3" id="KW-0677">Repeat</keyword>
<feature type="region of interest" description="Disordered" evidence="10">
    <location>
        <begin position="143"/>
        <end position="346"/>
    </location>
</feature>
<feature type="region of interest" description="Disordered" evidence="10">
    <location>
        <begin position="1271"/>
        <end position="1293"/>
    </location>
</feature>
<dbReference type="InterPro" id="IPR036236">
    <property type="entry name" value="Znf_C2H2_sf"/>
</dbReference>
<dbReference type="SUPFAM" id="SSF57667">
    <property type="entry name" value="beta-beta-alpha zinc fingers"/>
    <property type="match status" value="4"/>
</dbReference>
<dbReference type="Proteomes" id="UP000694865">
    <property type="component" value="Unplaced"/>
</dbReference>
<name>A0ABM0H0W4_SACKO</name>
<dbReference type="RefSeq" id="XP_002741726.1">
    <property type="nucleotide sequence ID" value="XM_002741680.2"/>
</dbReference>
<evidence type="ECO:0000256" key="10">
    <source>
        <dbReference type="SAM" id="MobiDB-lite"/>
    </source>
</evidence>
<evidence type="ECO:0000259" key="12">
    <source>
        <dbReference type="PROSITE" id="PS50280"/>
    </source>
</evidence>
<keyword evidence="2" id="KW-0479">Metal-binding</keyword>
<feature type="compositionally biased region" description="Basic and acidic residues" evidence="10">
    <location>
        <begin position="984"/>
        <end position="1007"/>
    </location>
</feature>
<evidence type="ECO:0000256" key="5">
    <source>
        <dbReference type="ARBA" id="ARBA00022833"/>
    </source>
</evidence>
<dbReference type="PROSITE" id="PS50280">
    <property type="entry name" value="SET"/>
    <property type="match status" value="1"/>
</dbReference>
<feature type="region of interest" description="Disordered" evidence="10">
    <location>
        <begin position="961"/>
        <end position="1014"/>
    </location>
</feature>
<evidence type="ECO:0000256" key="4">
    <source>
        <dbReference type="ARBA" id="ARBA00022771"/>
    </source>
</evidence>
<feature type="compositionally biased region" description="Acidic residues" evidence="10">
    <location>
        <begin position="614"/>
        <end position="623"/>
    </location>
</feature>
<keyword evidence="7" id="KW-0804">Transcription</keyword>
<dbReference type="Gene3D" id="3.30.160.60">
    <property type="entry name" value="Classic Zinc Finger"/>
    <property type="match status" value="5"/>
</dbReference>
<organism evidence="13 14">
    <name type="scientific">Saccoglossus kowalevskii</name>
    <name type="common">Acorn worm</name>
    <dbReference type="NCBI Taxonomy" id="10224"/>
    <lineage>
        <taxon>Eukaryota</taxon>
        <taxon>Metazoa</taxon>
        <taxon>Hemichordata</taxon>
        <taxon>Enteropneusta</taxon>
        <taxon>Harrimaniidae</taxon>
        <taxon>Saccoglossus</taxon>
    </lineage>
</organism>
<feature type="compositionally biased region" description="Basic and acidic residues" evidence="10">
    <location>
        <begin position="192"/>
        <end position="218"/>
    </location>
</feature>
<keyword evidence="13" id="KW-1185">Reference proteome</keyword>
<feature type="compositionally biased region" description="Polar residues" evidence="10">
    <location>
        <begin position="917"/>
        <end position="940"/>
    </location>
</feature>
<keyword evidence="6" id="KW-0805">Transcription regulation</keyword>
<proteinExistence type="predicted"/>
<feature type="compositionally biased region" description="Basic and acidic residues" evidence="10">
    <location>
        <begin position="895"/>
        <end position="916"/>
    </location>
</feature>
<dbReference type="CDD" id="cd19188">
    <property type="entry name" value="PR-SET_PRDM2"/>
    <property type="match status" value="1"/>
</dbReference>
<dbReference type="PROSITE" id="PS50157">
    <property type="entry name" value="ZINC_FINGER_C2H2_2"/>
    <property type="match status" value="11"/>
</dbReference>
<feature type="region of interest" description="Disordered" evidence="10">
    <location>
        <begin position="433"/>
        <end position="478"/>
    </location>
</feature>
<feature type="domain" description="C2H2-type" evidence="11">
    <location>
        <begin position="587"/>
        <end position="610"/>
    </location>
</feature>
<dbReference type="InterPro" id="IPR044414">
    <property type="entry name" value="PRDM2_PR-SET"/>
</dbReference>
<dbReference type="InterPro" id="IPR046341">
    <property type="entry name" value="SET_dom_sf"/>
</dbReference>
<dbReference type="Pfam" id="PF21549">
    <property type="entry name" value="PRDM2_PR"/>
    <property type="match status" value="1"/>
</dbReference>
<feature type="region of interest" description="Disordered" evidence="10">
    <location>
        <begin position="1816"/>
        <end position="1860"/>
    </location>
</feature>
<feature type="domain" description="C2H2-type" evidence="11">
    <location>
        <begin position="531"/>
        <end position="558"/>
    </location>
</feature>
<dbReference type="GeneID" id="100378993"/>
<evidence type="ECO:0000256" key="2">
    <source>
        <dbReference type="ARBA" id="ARBA00022723"/>
    </source>
</evidence>
<dbReference type="InterPro" id="IPR050331">
    <property type="entry name" value="Zinc_finger"/>
</dbReference>
<feature type="compositionally biased region" description="Basic and acidic residues" evidence="10">
    <location>
        <begin position="1724"/>
        <end position="1734"/>
    </location>
</feature>
<feature type="compositionally biased region" description="Basic and acidic residues" evidence="10">
    <location>
        <begin position="446"/>
        <end position="455"/>
    </location>
</feature>
<feature type="region of interest" description="Disordered" evidence="10">
    <location>
        <begin position="1704"/>
        <end position="1734"/>
    </location>
</feature>
<feature type="compositionally biased region" description="Basic and acidic residues" evidence="10">
    <location>
        <begin position="1976"/>
        <end position="1986"/>
    </location>
</feature>
<feature type="compositionally biased region" description="Basic and acidic residues" evidence="10">
    <location>
        <begin position="1913"/>
        <end position="1923"/>
    </location>
</feature>
<feature type="region of interest" description="Disordered" evidence="10">
    <location>
        <begin position="2230"/>
        <end position="2287"/>
    </location>
</feature>
<dbReference type="PANTHER" id="PTHR16515:SF66">
    <property type="entry name" value="C2H2-TYPE DOMAIN-CONTAINING PROTEIN"/>
    <property type="match status" value="1"/>
</dbReference>
<feature type="domain" description="C2H2-type" evidence="11">
    <location>
        <begin position="654"/>
        <end position="682"/>
    </location>
</feature>
<accession>A0ABM0H0W4</accession>
<feature type="compositionally biased region" description="Basic and acidic residues" evidence="10">
    <location>
        <begin position="1704"/>
        <end position="1714"/>
    </location>
</feature>
<feature type="region of interest" description="Disordered" evidence="10">
    <location>
        <begin position="1893"/>
        <end position="1923"/>
    </location>
</feature>
<feature type="compositionally biased region" description="Basic and acidic residues" evidence="10">
    <location>
        <begin position="1893"/>
        <end position="1903"/>
    </location>
</feature>
<feature type="region of interest" description="Disordered" evidence="10">
    <location>
        <begin position="823"/>
        <end position="844"/>
    </location>
</feature>
<evidence type="ECO:0000256" key="3">
    <source>
        <dbReference type="ARBA" id="ARBA00022737"/>
    </source>
</evidence>
<feature type="domain" description="C2H2-type" evidence="11">
    <location>
        <begin position="559"/>
        <end position="586"/>
    </location>
</feature>
<evidence type="ECO:0000313" key="14">
    <source>
        <dbReference type="RefSeq" id="XP_002741726.1"/>
    </source>
</evidence>
<evidence type="ECO:0000256" key="8">
    <source>
        <dbReference type="ARBA" id="ARBA00023242"/>
    </source>
</evidence>
<feature type="domain" description="C2H2-type" evidence="11">
    <location>
        <begin position="1129"/>
        <end position="1156"/>
    </location>
</feature>
<feature type="compositionally biased region" description="Basic residues" evidence="10">
    <location>
        <begin position="670"/>
        <end position="693"/>
    </location>
</feature>
<feature type="region of interest" description="Disordered" evidence="10">
    <location>
        <begin position="1956"/>
        <end position="1986"/>
    </location>
</feature>
<protein>
    <submittedName>
        <fullName evidence="14">PR domain zinc finger protein 2-like</fullName>
    </submittedName>
</protein>
<dbReference type="SMART" id="SM00317">
    <property type="entry name" value="SET"/>
    <property type="match status" value="1"/>
</dbReference>
<feature type="domain" description="C2H2-type" evidence="11">
    <location>
        <begin position="1481"/>
        <end position="1508"/>
    </location>
</feature>
<dbReference type="InterPro" id="IPR001214">
    <property type="entry name" value="SET_dom"/>
</dbReference>
<feature type="region of interest" description="Disordered" evidence="10">
    <location>
        <begin position="885"/>
        <end position="940"/>
    </location>
</feature>
<feature type="compositionally biased region" description="Polar residues" evidence="10">
    <location>
        <begin position="778"/>
        <end position="793"/>
    </location>
</feature>
<sequence length="2287" mass="252983">MENSEIAEDTMEEVPDMKIPVAFEFKPSIVEDNKIGVWTKTLIKEGTLYGPYGGEKKKIQDHCDPYYSWEIRGPKGRRLFCIDASDPKKSNWLRYIKVARYYEEQNMVANQQNKQIYYKTIKDIKPDEELLCWFNILSETQADSDASESGENTKKEKTLTAVKPNVEMRAPKKGSKQRSCSISPGKKKKMRQKEERSADEDGKMDSDEKMDKQGEGIKRKNKNSKDLSTVTSKKSKTAHHEKDGNEENDEEELPVLDKTTEEIEQDDATNGEDGNMPVLEKISADYDEGNSQDEMMACKPSSEKSIVEADSTTTDAEEKRKQNKSVQLVDNTDPVVGDSDTKPKKTYPKVFLPRQLNDKGEPIIYTSFKDFKYELTANDFIKGEGKKAMYQCKLCPCIVEYPQNLKKHYFKRHIEKKFKKLTQVGKSLKAIQRREKNKTRAVSSDAEMKSADDTNGKTNAGKVDMKVEDEGSGDGIMDVGEKAKSETEVKDSVIRASDDKTGYPCKVCGKVLKSPKRLSNHMSLHPKQSIMECTKCNRQFLCKQGLERHLLTHTGEKPHRCKYCGKRFSTTTNVRRHERLHSRDKKHPCEKCRISFIQASDLQRHLQSNHGDVDDYADEVPTEEELKYDGEDEEEATDEKRDKLIIDEPDDDEHSCPWCRKTFDNPTSLKRHASHAHRGIYNKPEKKRVKYTRRTVSEGDEDDPEGYVEMTGLSDSISENLSKYLDGKIQSAPEISDASQEGSESLRSRRIKITRPKDHSLGGATSQGGSPADHVSRTLKTSQAPYSTATSPEKSILGSVLTSTNKSRFMPAINDHVQHLVTPKDESPARQLPLPTQKKGGFRSVTSPRKVVKKNFETVDIMQPPSAHTRPPYIGSCGPKDCGIFHKKSNTVSKSSEEKMPKSSEKQPKSVKESDSRTSPSSPKAISNMNNQSSPVKGSIDLSCQKSPVCDVKPATPTKAANYESTNYSKRPASESDDEVLDLSVKRPRMEEKPLTKAVTKKTDKDVSPSTSADQPLDLTCFSKSKTFIPRSTSIFKGNMSTTLTKHGLSSQVTTLYSRSEGLLSRVGLSLASQSQQWSKETSSYSSSNQDMSENSMKSPTSPSTSEDVGSSPEDITADILLSSSTRSFTCNVCSTPFQSMKDLSQHVKVHSDEWKFKCEFCIQLFKDSNILVEHRSKKHRVGKTYACSACNREFGYLSNLEQHQVDVHPNIRCTYTELGSGILRRHNFTDPSKSTPPVESSHHIGTSEQNRISQLIEQAKSQTALKFSPRKVGNSLSKEASPRKIVNPQRNHPFLGLRPGIDLLGTATVEDAQQYVQSMPTNQCTKCGKQFNDVTAFHKHIFLCAVRIQEKKKKRKKGGRKGRPPKTSNEELIKRYIAAGMTASNKLKRRALHLQQQYRTKPQQKFYNPLNHTRRREKSDVLDTYKCQACEREFSNITKLERHMKVCPNRDQLRKATLQKTLERIGEGYDEQSKQLLQQHRCPHCTRQFTYLLSLKKHAEICTMKKDGSPMKKLKDLGQVFGNMSADGTVPVRKKRVKTGGRKKKSETEIAAQQVLEGKPKKRHWRRRKNIEGDKKIKSTSTVTSISENKLVIVVKTGGKMGHSVRSVHTQDVSNIAKIPKLQNESTNVKTENTLSDNAVKDKLSVVVKEENAVVSLGGKVTYAVETAGETSVVPSSERDAVHIIQQTSYINEDKVLPVDKTRKKVGHSDKGIVPKMSPVAKTGDKIGHSDKGIVSKMSPVAKTGDKIGHSDKGIVSKMLTVAKTGDKIGHSDKGIVSKMLTVAKTGDKIGHSDKGIVSKMLTVAKTGDKIGHSDKGIVPKMSPVAKTGDKIGHSDKGIVPKMSPVAKTGDKIGHSDKGIVSKMSPVAKTGDKIGHSDKGILSKMSTVAKTGDKIGHSDKGIVPKMSPVAKTGDKIGHSDKGIVSKMSPVAKTGDKIGHSDKGILSKMSTVAKTGDKIGHSDKGIVPKMSPVAKTGDKIGHSDKGIVSKMSPVAKTGDKIGHSDKGIVSKMSPVAKTGDKIGHSDKGIVSKMSPVAKTGDKIGHSDKGILSKILLDAKTDKSGKSVEDITKLSTIAKSEVKISDIEKSFVPNESHIIGEKLGLGLKIAVSKTGEKVIRHSIVNIPKVSPVAKSMEKVPIVSQIVKKLAPAAKSENNPERVVKPAEIIPLKTSTSTDIYKPVSHTEKLTVKQTNNTRVAPNVVSLGIDETIDPSNEKAIQSILETKLRETKEDTGKSSTCAIKSGEAINEEEENETSSVDSDELPLSKLIASSASKVKADQVDMKKD</sequence>
<feature type="compositionally biased region" description="Basic and acidic residues" evidence="10">
    <location>
        <begin position="1956"/>
        <end position="1966"/>
    </location>
</feature>
<feature type="domain" description="C2H2-type" evidence="11">
    <location>
        <begin position="1323"/>
        <end position="1353"/>
    </location>
</feature>
<dbReference type="SUPFAM" id="SSF82199">
    <property type="entry name" value="SET domain"/>
    <property type="match status" value="1"/>
</dbReference>
<evidence type="ECO:0000256" key="1">
    <source>
        <dbReference type="ARBA" id="ARBA00004123"/>
    </source>
</evidence>
<dbReference type="Gene3D" id="2.170.270.10">
    <property type="entry name" value="SET domain"/>
    <property type="match status" value="1"/>
</dbReference>
<feature type="region of interest" description="Disordered" evidence="10">
    <location>
        <begin position="670"/>
        <end position="710"/>
    </location>
</feature>
<keyword evidence="5" id="KW-0862">Zinc</keyword>
<feature type="domain" description="SET" evidence="12">
    <location>
        <begin position="21"/>
        <end position="135"/>
    </location>
</feature>
<feature type="region of interest" description="Disordered" evidence="10">
    <location>
        <begin position="732"/>
        <end position="793"/>
    </location>
</feature>
<dbReference type="PANTHER" id="PTHR16515">
    <property type="entry name" value="PR DOMAIN ZINC FINGER PROTEIN"/>
    <property type="match status" value="1"/>
</dbReference>
<dbReference type="SMART" id="SM00355">
    <property type="entry name" value="ZnF_C2H2"/>
    <property type="match status" value="12"/>
</dbReference>
<evidence type="ECO:0000256" key="7">
    <source>
        <dbReference type="ARBA" id="ARBA00023163"/>
    </source>
</evidence>
<feature type="compositionally biased region" description="Basic and acidic residues" evidence="10">
    <location>
        <begin position="1829"/>
        <end position="1840"/>
    </location>
</feature>
<evidence type="ECO:0000256" key="9">
    <source>
        <dbReference type="PROSITE-ProRule" id="PRU00042"/>
    </source>
</evidence>
<keyword evidence="8" id="KW-0539">Nucleus</keyword>